<dbReference type="EMBL" id="DS028178">
    <property type="protein sequence ID" value="EEY67564.1"/>
    <property type="molecule type" value="Genomic_DNA"/>
</dbReference>
<dbReference type="OMA" id="YICERHE"/>
<keyword evidence="3" id="KW-1185">Reference proteome</keyword>
<evidence type="ECO:0000256" key="1">
    <source>
        <dbReference type="SAM" id="MobiDB-lite"/>
    </source>
</evidence>
<dbReference type="Proteomes" id="UP000006643">
    <property type="component" value="Unassembled WGS sequence"/>
</dbReference>
<dbReference type="AlphaFoldDB" id="D0NWX7"/>
<dbReference type="InParanoid" id="D0NWX7"/>
<proteinExistence type="predicted"/>
<dbReference type="eggNOG" id="ENOG502S8Y0">
    <property type="taxonomic scope" value="Eukaryota"/>
</dbReference>
<gene>
    <name evidence="2" type="ORF">PITG_17884</name>
</gene>
<dbReference type="GeneID" id="9471124"/>
<accession>D0NWX7</accession>
<feature type="region of interest" description="Disordered" evidence="1">
    <location>
        <begin position="896"/>
        <end position="937"/>
    </location>
</feature>
<dbReference type="RefSeq" id="XP_002896423.1">
    <property type="nucleotide sequence ID" value="XM_002896377.1"/>
</dbReference>
<evidence type="ECO:0000313" key="3">
    <source>
        <dbReference type="Proteomes" id="UP000006643"/>
    </source>
</evidence>
<dbReference type="PANTHER" id="PTHR33266">
    <property type="entry name" value="CHROMOSOME 15, WHOLE GENOME SHOTGUN SEQUENCE"/>
    <property type="match status" value="1"/>
</dbReference>
<dbReference type="KEGG" id="pif:PITG_17884"/>
<dbReference type="OrthoDB" id="128354at2759"/>
<evidence type="ECO:0000313" key="2">
    <source>
        <dbReference type="EMBL" id="EEY67564.1"/>
    </source>
</evidence>
<protein>
    <submittedName>
        <fullName evidence="2">Uncharacterized protein</fullName>
    </submittedName>
</protein>
<dbReference type="PANTHER" id="PTHR33266:SF1">
    <property type="entry name" value="F-BOX DOMAIN-CONTAINING PROTEIN"/>
    <property type="match status" value="1"/>
</dbReference>
<dbReference type="VEuPathDB" id="FungiDB:PITG_17884"/>
<reference evidence="3" key="1">
    <citation type="journal article" date="2009" name="Nature">
        <title>Genome sequence and analysis of the Irish potato famine pathogen Phytophthora infestans.</title>
        <authorList>
            <consortium name="The Broad Institute Genome Sequencing Platform"/>
            <person name="Haas B.J."/>
            <person name="Kamoun S."/>
            <person name="Zody M.C."/>
            <person name="Jiang R.H."/>
            <person name="Handsaker R.E."/>
            <person name="Cano L.M."/>
            <person name="Grabherr M."/>
            <person name="Kodira C.D."/>
            <person name="Raffaele S."/>
            <person name="Torto-Alalibo T."/>
            <person name="Bozkurt T.O."/>
            <person name="Ah-Fong A.M."/>
            <person name="Alvarado L."/>
            <person name="Anderson V.L."/>
            <person name="Armstrong M.R."/>
            <person name="Avrova A."/>
            <person name="Baxter L."/>
            <person name="Beynon J."/>
            <person name="Boevink P.C."/>
            <person name="Bollmann S.R."/>
            <person name="Bos J.I."/>
            <person name="Bulone V."/>
            <person name="Cai G."/>
            <person name="Cakir C."/>
            <person name="Carrington J.C."/>
            <person name="Chawner M."/>
            <person name="Conti L."/>
            <person name="Costanzo S."/>
            <person name="Ewan R."/>
            <person name="Fahlgren N."/>
            <person name="Fischbach M.A."/>
            <person name="Fugelstad J."/>
            <person name="Gilroy E.M."/>
            <person name="Gnerre S."/>
            <person name="Green P.J."/>
            <person name="Grenville-Briggs L.J."/>
            <person name="Griffith J."/>
            <person name="Grunwald N.J."/>
            <person name="Horn K."/>
            <person name="Horner N.R."/>
            <person name="Hu C.H."/>
            <person name="Huitema E."/>
            <person name="Jeong D.H."/>
            <person name="Jones A.M."/>
            <person name="Jones J.D."/>
            <person name="Jones R.W."/>
            <person name="Karlsson E.K."/>
            <person name="Kunjeti S.G."/>
            <person name="Lamour K."/>
            <person name="Liu Z."/>
            <person name="Ma L."/>
            <person name="Maclean D."/>
            <person name="Chibucos M.C."/>
            <person name="McDonald H."/>
            <person name="McWalters J."/>
            <person name="Meijer H.J."/>
            <person name="Morgan W."/>
            <person name="Morris P.F."/>
            <person name="Munro C.A."/>
            <person name="O'Neill K."/>
            <person name="Ospina-Giraldo M."/>
            <person name="Pinzon A."/>
            <person name="Pritchard L."/>
            <person name="Ramsahoye B."/>
            <person name="Ren Q."/>
            <person name="Restrepo S."/>
            <person name="Roy S."/>
            <person name="Sadanandom A."/>
            <person name="Savidor A."/>
            <person name="Schornack S."/>
            <person name="Schwartz D.C."/>
            <person name="Schumann U.D."/>
            <person name="Schwessinger B."/>
            <person name="Seyer L."/>
            <person name="Sharpe T."/>
            <person name="Silvar C."/>
            <person name="Song J."/>
            <person name="Studholme D.J."/>
            <person name="Sykes S."/>
            <person name="Thines M."/>
            <person name="van de Vondervoort P.J."/>
            <person name="Phuntumart V."/>
            <person name="Wawra S."/>
            <person name="Weide R."/>
            <person name="Win J."/>
            <person name="Young C."/>
            <person name="Zhou S."/>
            <person name="Fry W."/>
            <person name="Meyers B.C."/>
            <person name="van West P."/>
            <person name="Ristaino J."/>
            <person name="Govers F."/>
            <person name="Birch P.R."/>
            <person name="Whisson S.C."/>
            <person name="Judelson H.S."/>
            <person name="Nusbaum C."/>
        </authorList>
    </citation>
    <scope>NUCLEOTIDE SEQUENCE [LARGE SCALE GENOMIC DNA]</scope>
    <source>
        <strain evidence="3">T30-4</strain>
    </source>
</reference>
<dbReference type="HOGENOM" id="CLU_011649_1_0_1"/>
<dbReference type="STRING" id="403677.D0NWX7"/>
<sequence>MENAESGLKSPPRLNPDAVAAFMNNLIYTFLSEMGVINKLQAGEKVLVVAYSHSFKGFATPKKLQANKDIVCAILYGAIPGVYGSDIISGDLARSVAAAAVNAWIDEFGEKDSASPPVLSQGLMQQLKLAFSETQYHGNAHEEFADYLWRCWKVYDSDMFRALYVTVVQSSGFGKSRMLFELALKAKDQGSQIKVLYTCARLHGSTGYPEATKNLRYWLIPESSSVEQIASRLEAIYNYAIKNWEEVQREWIKLFNEKESDESVRNNLFQQAENDKKVKKKKIDDSLVKKKQDGKMVVLVVDEARSLLNEKADPGALTVKVNDFRLFRRALALVNNRIGAEGGIFAVLVDTNSKISDLTPSLASDPSSRNYKNSTGLETFPPFVLTHTMDEHWHQYLKRSGGGQLENLSEEAKLRMEIQSYKAIVTGSENDAWNALLRMGRPMWWSIFTDRNGKPQASSGDLVTLAANKLLLGNDFKQEASYNEKTMFGVAAMLCRLGVRPYSTSTLASQVVADFMAVLAYVTFEREGYLSSYASDPVLALGAVKVWYALKEGLSTYILPQLNKLILDEALETGGICEMVARILLLLAMDQCVMGDRSKPKGQFVSVESFLNVMGCDKIEIYRKGMFFGEKEKFNTWKSGWKYWRVGFTHFIQLQAEPNEDTLWYLLGRRAAGTFPRNQLEADLMIPVFWNKDGEKERVSFMLIQVKSHIPKDDGFSQAASKKLSHWFVFESPYPKGKKPNEDLAADPAQKKGTVNENPLIKTPVENVLRIYMNLREKVPFDGKSRNNSWRFIYTTSLNEDNSPPGLQTGAQAKDTNVYTLCFRSLCWETYPFLTEDVAQCLASIVASQWDPMALVDGDLERRDKGTEAETLQEALTRAMPDHELKQTARRGLACPPGHNLKYQDEKSKKKKCRSGGQKRAAKRGKGSARCLQPRRLPRRPGNFIHAECTFQGATRDYFLVA</sequence>
<name>D0NWX7_PHYIT</name>
<organism evidence="2 3">
    <name type="scientific">Phytophthora infestans (strain T30-4)</name>
    <name type="common">Potato late blight agent</name>
    <dbReference type="NCBI Taxonomy" id="403677"/>
    <lineage>
        <taxon>Eukaryota</taxon>
        <taxon>Sar</taxon>
        <taxon>Stramenopiles</taxon>
        <taxon>Oomycota</taxon>
        <taxon>Peronosporomycetes</taxon>
        <taxon>Peronosporales</taxon>
        <taxon>Peronosporaceae</taxon>
        <taxon>Phytophthora</taxon>
    </lineage>
</organism>